<gene>
    <name evidence="2" type="ORF">AMATHDRAFT_6640</name>
</gene>
<keyword evidence="3" id="KW-1185">Reference proteome</keyword>
<dbReference type="InterPro" id="IPR010259">
    <property type="entry name" value="S8pro/Inhibitor_I9"/>
</dbReference>
<organism evidence="2 3">
    <name type="scientific">Amanita thiersii Skay4041</name>
    <dbReference type="NCBI Taxonomy" id="703135"/>
    <lineage>
        <taxon>Eukaryota</taxon>
        <taxon>Fungi</taxon>
        <taxon>Dikarya</taxon>
        <taxon>Basidiomycota</taxon>
        <taxon>Agaricomycotina</taxon>
        <taxon>Agaricomycetes</taxon>
        <taxon>Agaricomycetidae</taxon>
        <taxon>Agaricales</taxon>
        <taxon>Pluteineae</taxon>
        <taxon>Amanitaceae</taxon>
        <taxon>Amanita</taxon>
    </lineage>
</organism>
<accession>A0A2A9N9D8</accession>
<dbReference type="SUPFAM" id="SSF54897">
    <property type="entry name" value="Protease propeptides/inhibitors"/>
    <property type="match status" value="1"/>
</dbReference>
<proteinExistence type="predicted"/>
<dbReference type="InterPro" id="IPR037045">
    <property type="entry name" value="S8pro/Inhibitor_I9_sf"/>
</dbReference>
<evidence type="ECO:0000313" key="2">
    <source>
        <dbReference type="EMBL" id="PFH47545.1"/>
    </source>
</evidence>
<dbReference type="AlphaFoldDB" id="A0A2A9N9D8"/>
<evidence type="ECO:0000313" key="3">
    <source>
        <dbReference type="Proteomes" id="UP000242287"/>
    </source>
</evidence>
<sequence>MTHSFAGGQVKDEYTNVLKGFSATMPNSLAANFERNDLIEFIEPDTMVTIM</sequence>
<name>A0A2A9N9D8_9AGAR</name>
<dbReference type="EMBL" id="KZ302105">
    <property type="protein sequence ID" value="PFH47545.1"/>
    <property type="molecule type" value="Genomic_DNA"/>
</dbReference>
<dbReference type="Pfam" id="PF05922">
    <property type="entry name" value="Inhibitor_I9"/>
    <property type="match status" value="1"/>
</dbReference>
<dbReference type="OrthoDB" id="5518345at2759"/>
<dbReference type="Gene3D" id="3.30.70.80">
    <property type="entry name" value="Peptidase S8 propeptide/proteinase inhibitor I9"/>
    <property type="match status" value="1"/>
</dbReference>
<protein>
    <recommendedName>
        <fullName evidence="1">Inhibitor I9 domain-containing protein</fullName>
    </recommendedName>
</protein>
<reference evidence="2 3" key="1">
    <citation type="submission" date="2014-02" db="EMBL/GenBank/DDBJ databases">
        <title>Transposable element dynamics among asymbiotic and ectomycorrhizal Amanita fungi.</title>
        <authorList>
            <consortium name="DOE Joint Genome Institute"/>
            <person name="Hess J."/>
            <person name="Skrede I."/>
            <person name="Wolfe B."/>
            <person name="LaButti K."/>
            <person name="Ohm R.A."/>
            <person name="Grigoriev I.V."/>
            <person name="Pringle A."/>
        </authorList>
    </citation>
    <scope>NUCLEOTIDE SEQUENCE [LARGE SCALE GENOMIC DNA]</scope>
    <source>
        <strain evidence="2 3">SKay4041</strain>
    </source>
</reference>
<dbReference type="Proteomes" id="UP000242287">
    <property type="component" value="Unassembled WGS sequence"/>
</dbReference>
<evidence type="ECO:0000259" key="1">
    <source>
        <dbReference type="Pfam" id="PF05922"/>
    </source>
</evidence>
<feature type="domain" description="Inhibitor I9" evidence="1">
    <location>
        <begin position="7"/>
        <end position="50"/>
    </location>
</feature>